<dbReference type="GO" id="GO:0031415">
    <property type="term" value="C:NatA complex"/>
    <property type="evidence" value="ECO:0007669"/>
    <property type="project" value="TreeGrafter"/>
</dbReference>
<dbReference type="Gene3D" id="3.40.630.30">
    <property type="match status" value="1"/>
</dbReference>
<dbReference type="Pfam" id="PF00583">
    <property type="entry name" value="Acetyltransf_1"/>
    <property type="match status" value="1"/>
</dbReference>
<dbReference type="CDD" id="cd04301">
    <property type="entry name" value="NAT_SF"/>
    <property type="match status" value="1"/>
</dbReference>
<keyword evidence="2" id="KW-0012">Acyltransferase</keyword>
<evidence type="ECO:0000256" key="1">
    <source>
        <dbReference type="ARBA" id="ARBA00022679"/>
    </source>
</evidence>
<dbReference type="GO" id="GO:0007064">
    <property type="term" value="P:mitotic sister chromatid cohesion"/>
    <property type="evidence" value="ECO:0007669"/>
    <property type="project" value="TreeGrafter"/>
</dbReference>
<dbReference type="AlphaFoldDB" id="A0A5A8CVC1"/>
<dbReference type="InterPro" id="IPR051556">
    <property type="entry name" value="N-term/lysine_N-AcTrnsfr"/>
</dbReference>
<dbReference type="PROSITE" id="PS51186">
    <property type="entry name" value="GNAT"/>
    <property type="match status" value="1"/>
</dbReference>
<evidence type="ECO:0000259" key="3">
    <source>
        <dbReference type="PROSITE" id="PS51186"/>
    </source>
</evidence>
<dbReference type="InterPro" id="IPR000182">
    <property type="entry name" value="GNAT_dom"/>
</dbReference>
<dbReference type="Proteomes" id="UP000323011">
    <property type="component" value="Unassembled WGS sequence"/>
</dbReference>
<dbReference type="EMBL" id="VLTN01000003">
    <property type="protein sequence ID" value="KAA0156708.1"/>
    <property type="molecule type" value="Genomic_DNA"/>
</dbReference>
<accession>A0A5A8CVC1</accession>
<reference evidence="4 5" key="1">
    <citation type="submission" date="2019-07" db="EMBL/GenBank/DDBJ databases">
        <title>Genomes of Cafeteria roenbergensis.</title>
        <authorList>
            <person name="Fischer M.G."/>
            <person name="Hackl T."/>
            <person name="Roman M."/>
        </authorList>
    </citation>
    <scope>NUCLEOTIDE SEQUENCE [LARGE SCALE GENOMIC DNA]</scope>
    <source>
        <strain evidence="4 5">BVI</strain>
    </source>
</reference>
<evidence type="ECO:0000313" key="5">
    <source>
        <dbReference type="Proteomes" id="UP000323011"/>
    </source>
</evidence>
<dbReference type="SUPFAM" id="SSF55729">
    <property type="entry name" value="Acyl-CoA N-acyltransferases (Nat)"/>
    <property type="match status" value="1"/>
</dbReference>
<keyword evidence="1" id="KW-0808">Transferase</keyword>
<evidence type="ECO:0000256" key="2">
    <source>
        <dbReference type="ARBA" id="ARBA00023315"/>
    </source>
</evidence>
<organism evidence="4 5">
    <name type="scientific">Cafeteria roenbergensis</name>
    <name type="common">Marine flagellate</name>
    <dbReference type="NCBI Taxonomy" id="33653"/>
    <lineage>
        <taxon>Eukaryota</taxon>
        <taxon>Sar</taxon>
        <taxon>Stramenopiles</taxon>
        <taxon>Bigyra</taxon>
        <taxon>Opalozoa</taxon>
        <taxon>Bicosoecida</taxon>
        <taxon>Cafeteriaceae</taxon>
        <taxon>Cafeteria</taxon>
    </lineage>
</organism>
<gene>
    <name evidence="4" type="ORF">FNF29_00819</name>
</gene>
<keyword evidence="5" id="KW-1185">Reference proteome</keyword>
<protein>
    <recommendedName>
        <fullName evidence="3">N-acetyltransferase domain-containing protein</fullName>
    </recommendedName>
</protein>
<dbReference type="InterPro" id="IPR016181">
    <property type="entry name" value="Acyl_CoA_acyltransferase"/>
</dbReference>
<dbReference type="PANTHER" id="PTHR42919">
    <property type="entry name" value="N-ALPHA-ACETYLTRANSFERASE"/>
    <property type="match status" value="1"/>
</dbReference>
<dbReference type="GO" id="GO:0008080">
    <property type="term" value="F:N-acetyltransferase activity"/>
    <property type="evidence" value="ECO:0007669"/>
    <property type="project" value="TreeGrafter"/>
</dbReference>
<feature type="domain" description="N-acetyltransferase" evidence="3">
    <location>
        <begin position="151"/>
        <end position="294"/>
    </location>
</feature>
<dbReference type="PANTHER" id="PTHR42919:SF8">
    <property type="entry name" value="N-ALPHA-ACETYLTRANSFERASE 50"/>
    <property type="match status" value="1"/>
</dbReference>
<evidence type="ECO:0000313" key="4">
    <source>
        <dbReference type="EMBL" id="KAA0156708.1"/>
    </source>
</evidence>
<sequence length="328" mass="35025">MAAEEEWGNAHDESAFDAPCIQPDHGHMRRMERALDRARHGEAAAGAKTWRVRARGAMSASDRLARAEAEGLSSLGRQLQHANQLGAEAEAAAVAGTGTACMCAWDVVRLLCCGIMPGWTADVDEGEMELDDDAYADAAIASRPTMADASVKFGPIHKNNVGAVERLVHTVLPVVYSKGFYETLMATPEAFTHACYYNNLFVGVVGCRPERRPDGKQRLYVAVLGVLAAYRGRGLGTKLLQSVIDAVPSHDDVVEVYLHVHTANPRAVALYEKVGFENVGVIKGYYSAAALTPPDCVLLRKVFGDAEPSVSIEHGGLGAPAPVAAEDA</sequence>
<proteinExistence type="predicted"/>
<comment type="caution">
    <text evidence="4">The sequence shown here is derived from an EMBL/GenBank/DDBJ whole genome shotgun (WGS) entry which is preliminary data.</text>
</comment>
<name>A0A5A8CVC1_CAFRO</name>